<comment type="similarity">
    <text evidence="3">Belongs to the NIP3 family.</text>
</comment>
<evidence type="ECO:0000256" key="7">
    <source>
        <dbReference type="ARBA" id="ARBA00023128"/>
    </source>
</evidence>
<proteinExistence type="evidence at transcript level"/>
<dbReference type="GO" id="GO:0006915">
    <property type="term" value="P:apoptotic process"/>
    <property type="evidence" value="ECO:0007669"/>
    <property type="project" value="UniProtKB-KW"/>
</dbReference>
<evidence type="ECO:0000256" key="6">
    <source>
        <dbReference type="ARBA" id="ARBA00022989"/>
    </source>
</evidence>
<evidence type="ECO:0000256" key="1">
    <source>
        <dbReference type="ARBA" id="ARBA00004167"/>
    </source>
</evidence>
<dbReference type="EMBL" id="LR783366">
    <property type="protein sequence ID" value="CAB3225997.1"/>
    <property type="molecule type" value="mRNA"/>
</dbReference>
<protein>
    <submittedName>
        <fullName evidence="10">BCL2/adenovirus E1B 19 kDa protein-interacting protein 3-like</fullName>
    </submittedName>
</protein>
<feature type="compositionally biased region" description="Polar residues" evidence="9">
    <location>
        <begin position="82"/>
        <end position="119"/>
    </location>
</feature>
<dbReference type="GO" id="GO:0043065">
    <property type="term" value="P:positive regulation of apoptotic process"/>
    <property type="evidence" value="ECO:0007669"/>
    <property type="project" value="InterPro"/>
</dbReference>
<keyword evidence="5" id="KW-0053">Apoptosis</keyword>
<evidence type="ECO:0000313" key="10">
    <source>
        <dbReference type="EMBL" id="CAB3225997.1"/>
    </source>
</evidence>
<organism evidence="10">
    <name type="scientific">Phallusia mammillata</name>
    <dbReference type="NCBI Taxonomy" id="59560"/>
    <lineage>
        <taxon>Eukaryota</taxon>
        <taxon>Metazoa</taxon>
        <taxon>Chordata</taxon>
        <taxon>Tunicata</taxon>
        <taxon>Ascidiacea</taxon>
        <taxon>Phlebobranchia</taxon>
        <taxon>Ascidiidae</taxon>
        <taxon>Phallusia</taxon>
    </lineage>
</organism>
<accession>A0A6F9D8B0</accession>
<keyword evidence="8" id="KW-0472">Membrane</keyword>
<feature type="region of interest" description="Disordered" evidence="9">
    <location>
        <begin position="1"/>
        <end position="22"/>
    </location>
</feature>
<sequence>MSSMFSQQIDVKSDGASEISESWVDLEQSCGVKIQRNLQSYQSDEMERLLREAQHEGSTPPTSREPSNPGSHINSPPRPQSLCASSRVSPIVSGNNSPSRKTPITPVSNKCKQTNFKTL</sequence>
<feature type="region of interest" description="Disordered" evidence="9">
    <location>
        <begin position="43"/>
        <end position="119"/>
    </location>
</feature>
<evidence type="ECO:0000256" key="4">
    <source>
        <dbReference type="ARBA" id="ARBA00022692"/>
    </source>
</evidence>
<evidence type="ECO:0000256" key="3">
    <source>
        <dbReference type="ARBA" id="ARBA00007710"/>
    </source>
</evidence>
<feature type="compositionally biased region" description="Polar residues" evidence="9">
    <location>
        <begin position="56"/>
        <end position="74"/>
    </location>
</feature>
<dbReference type="GO" id="GO:0042802">
    <property type="term" value="F:identical protein binding"/>
    <property type="evidence" value="ECO:0007669"/>
    <property type="project" value="UniProtKB-ARBA"/>
</dbReference>
<evidence type="ECO:0000256" key="5">
    <source>
        <dbReference type="ARBA" id="ARBA00022703"/>
    </source>
</evidence>
<keyword evidence="6" id="KW-1133">Transmembrane helix</keyword>
<evidence type="ECO:0000256" key="9">
    <source>
        <dbReference type="SAM" id="MobiDB-lite"/>
    </source>
</evidence>
<feature type="compositionally biased region" description="Polar residues" evidence="9">
    <location>
        <begin position="1"/>
        <end position="10"/>
    </location>
</feature>
<dbReference type="InterPro" id="IPR010548">
    <property type="entry name" value="BNIP3"/>
</dbReference>
<dbReference type="Pfam" id="PF06553">
    <property type="entry name" value="BNIP3"/>
    <property type="match status" value="1"/>
</dbReference>
<keyword evidence="7" id="KW-0496">Mitochondrion</keyword>
<dbReference type="AlphaFoldDB" id="A0A6F9D8B0"/>
<dbReference type="GO" id="GO:0031966">
    <property type="term" value="C:mitochondrial membrane"/>
    <property type="evidence" value="ECO:0007669"/>
    <property type="project" value="UniProtKB-SubCell"/>
</dbReference>
<keyword evidence="4" id="KW-0812">Transmembrane</keyword>
<comment type="subcellular location">
    <subcellularLocation>
        <location evidence="1">Membrane</location>
        <topology evidence="1">Single-pass membrane protein</topology>
    </subcellularLocation>
    <subcellularLocation>
        <location evidence="2">Mitochondrion membrane</location>
    </subcellularLocation>
</comment>
<evidence type="ECO:0000256" key="2">
    <source>
        <dbReference type="ARBA" id="ARBA00004325"/>
    </source>
</evidence>
<name>A0A6F9D8B0_9ASCI</name>
<gene>
    <name evidence="10" type="primary">Bnip3-001</name>
</gene>
<evidence type="ECO:0000256" key="8">
    <source>
        <dbReference type="ARBA" id="ARBA00023136"/>
    </source>
</evidence>
<feature type="compositionally biased region" description="Basic and acidic residues" evidence="9">
    <location>
        <begin position="45"/>
        <end position="55"/>
    </location>
</feature>
<reference evidence="10" key="1">
    <citation type="submission" date="2020-04" db="EMBL/GenBank/DDBJ databases">
        <authorList>
            <person name="Neveu A P."/>
        </authorList>
    </citation>
    <scope>NUCLEOTIDE SEQUENCE</scope>
    <source>
        <tissue evidence="10">Whole embryo</tissue>
    </source>
</reference>